<keyword evidence="1" id="KW-0167">Capsid protein</keyword>
<reference evidence="1 2" key="1">
    <citation type="submission" date="2022-01" db="EMBL/GenBank/DDBJ databases">
        <title>A high-quality chromosome-level genome assembly of rohu carp, Labeo rohita.</title>
        <authorList>
            <person name="Arick M.A. II"/>
            <person name="Hsu C.-Y."/>
            <person name="Magbanua Z."/>
            <person name="Pechanova O."/>
            <person name="Grover C."/>
            <person name="Miller E."/>
            <person name="Thrash A."/>
            <person name="Ezzel L."/>
            <person name="Alam S."/>
            <person name="Benzie J."/>
            <person name="Hamilton M."/>
            <person name="Karsi A."/>
            <person name="Lawrence M.L."/>
            <person name="Peterson D.G."/>
        </authorList>
    </citation>
    <scope>NUCLEOTIDE SEQUENCE [LARGE SCALE GENOMIC DNA]</scope>
    <source>
        <strain evidence="2">BAU-BD-2019</strain>
        <tissue evidence="1">Blood</tissue>
    </source>
</reference>
<dbReference type="EMBL" id="JACTAM010000257">
    <property type="protein sequence ID" value="KAI2647583.1"/>
    <property type="molecule type" value="Genomic_DNA"/>
</dbReference>
<proteinExistence type="predicted"/>
<keyword evidence="1" id="KW-0946">Virion</keyword>
<evidence type="ECO:0000313" key="2">
    <source>
        <dbReference type="Proteomes" id="UP000830375"/>
    </source>
</evidence>
<keyword evidence="2" id="KW-1185">Reference proteome</keyword>
<accession>A0ABQ8LA59</accession>
<dbReference type="Proteomes" id="UP000830375">
    <property type="component" value="Unassembled WGS sequence"/>
</dbReference>
<comment type="caution">
    <text evidence="1">The sequence shown here is derived from an EMBL/GenBank/DDBJ whole genome shotgun (WGS) entry which is preliminary data.</text>
</comment>
<dbReference type="PANTHER" id="PTHR31025:SF27">
    <property type="entry name" value="SI:CH211-193K19.2-RELATED"/>
    <property type="match status" value="1"/>
</dbReference>
<name>A0ABQ8LA59_LABRO</name>
<gene>
    <name evidence="1" type="ORF">H4Q32_026072</name>
</gene>
<sequence>MIQDFKARWPALFDISEINAEFKRITTMSLQSRFLSQIDMLSDKLLKVFQKRGGQIGRRPQTIMEPMAEDDDVDVGRECIIKGLCVYLNENPDNLVKEYMAADDAFTSIEETTVGIYILKSQDRSEDFGIVLEGQKVLQGLDNI</sequence>
<protein>
    <submittedName>
        <fullName evidence="1">Inner spore coat protein H</fullName>
    </submittedName>
</protein>
<evidence type="ECO:0000313" key="1">
    <source>
        <dbReference type="EMBL" id="KAI2647583.1"/>
    </source>
</evidence>
<organism evidence="1 2">
    <name type="scientific">Labeo rohita</name>
    <name type="common">Indian major carp</name>
    <name type="synonym">Cyprinus rohita</name>
    <dbReference type="NCBI Taxonomy" id="84645"/>
    <lineage>
        <taxon>Eukaryota</taxon>
        <taxon>Metazoa</taxon>
        <taxon>Chordata</taxon>
        <taxon>Craniata</taxon>
        <taxon>Vertebrata</taxon>
        <taxon>Euteleostomi</taxon>
        <taxon>Actinopterygii</taxon>
        <taxon>Neopterygii</taxon>
        <taxon>Teleostei</taxon>
        <taxon>Ostariophysi</taxon>
        <taxon>Cypriniformes</taxon>
        <taxon>Cyprinidae</taxon>
        <taxon>Labeoninae</taxon>
        <taxon>Labeonini</taxon>
        <taxon>Labeo</taxon>
    </lineage>
</organism>
<dbReference type="PANTHER" id="PTHR31025">
    <property type="entry name" value="SI:CH211-196P9.1-RELATED"/>
    <property type="match status" value="1"/>
</dbReference>